<dbReference type="PANTHER" id="PTHR11895">
    <property type="entry name" value="TRANSAMIDASE"/>
    <property type="match status" value="1"/>
</dbReference>
<dbReference type="InterPro" id="IPR036928">
    <property type="entry name" value="AS_sf"/>
</dbReference>
<dbReference type="EMBL" id="JAUSVO010000001">
    <property type="protein sequence ID" value="MDQ0436059.1"/>
    <property type="molecule type" value="Genomic_DNA"/>
</dbReference>
<dbReference type="InterPro" id="IPR000120">
    <property type="entry name" value="Amidase"/>
</dbReference>
<dbReference type="PANTHER" id="PTHR11895:SF7">
    <property type="entry name" value="GLUTAMYL-TRNA(GLN) AMIDOTRANSFERASE SUBUNIT A, MITOCHONDRIAL"/>
    <property type="match status" value="1"/>
</dbReference>
<dbReference type="SUPFAM" id="SSF75304">
    <property type="entry name" value="Amidase signature (AS) enzymes"/>
    <property type="match status" value="1"/>
</dbReference>
<evidence type="ECO:0000256" key="1">
    <source>
        <dbReference type="ARBA" id="ARBA00003871"/>
    </source>
</evidence>
<organism evidence="5 6">
    <name type="scientific">Kaistia dalseonensis</name>
    <dbReference type="NCBI Taxonomy" id="410840"/>
    <lineage>
        <taxon>Bacteria</taxon>
        <taxon>Pseudomonadati</taxon>
        <taxon>Pseudomonadota</taxon>
        <taxon>Alphaproteobacteria</taxon>
        <taxon>Hyphomicrobiales</taxon>
        <taxon>Kaistiaceae</taxon>
        <taxon>Kaistia</taxon>
    </lineage>
</organism>
<proteinExistence type="inferred from homology"/>
<reference evidence="5 6" key="1">
    <citation type="submission" date="2023-07" db="EMBL/GenBank/DDBJ databases">
        <title>Genomic Encyclopedia of Type Strains, Phase IV (KMG-IV): sequencing the most valuable type-strain genomes for metagenomic binning, comparative biology and taxonomic classification.</title>
        <authorList>
            <person name="Goeker M."/>
        </authorList>
    </citation>
    <scope>NUCLEOTIDE SEQUENCE [LARGE SCALE GENOMIC DNA]</scope>
    <source>
        <strain evidence="5 6">B6-8</strain>
    </source>
</reference>
<comment type="caution">
    <text evidence="5">The sequence shown here is derived from an EMBL/GenBank/DDBJ whole genome shotgun (WGS) entry which is preliminary data.</text>
</comment>
<dbReference type="Proteomes" id="UP001241603">
    <property type="component" value="Unassembled WGS sequence"/>
</dbReference>
<comment type="similarity">
    <text evidence="2">Belongs to the amidase family.</text>
</comment>
<evidence type="ECO:0000256" key="3">
    <source>
        <dbReference type="ARBA" id="ARBA00021874"/>
    </source>
</evidence>
<evidence type="ECO:0000313" key="6">
    <source>
        <dbReference type="Proteomes" id="UP001241603"/>
    </source>
</evidence>
<accession>A0ABU0H172</accession>
<name>A0ABU0H172_9HYPH</name>
<keyword evidence="6" id="KW-1185">Reference proteome</keyword>
<evidence type="ECO:0000313" key="5">
    <source>
        <dbReference type="EMBL" id="MDQ0436059.1"/>
    </source>
</evidence>
<sequence length="486" mass="51447">MDLSEYSALDGLDLVERIERREIEPQRVLALALEAAREVNPSINAVVGFAPQEAERAQEADCLTRPMAGLPFLMKDLGATVAGLRQDMGSRLASGFVPDADSELAARYKRAGLAIFGRTNTPEFGLNPSTEPLLHGPTRNPFDPTRSAGGSSGGAAAAVASGIVPIAHGTDGGGSLRCPASACGVFGFKPSRGRMPSGPGADEFGYGIVAEHVITRSVRDSAHMLDLTAGADIGSRLALPSPPTSYREAAGQDPRPLRIAVVTDPPAGGPATDRDCIEATLAAARLCEALGHQVEVATLPVGAEEIASVFGDLHGFAFAGEIPFLERLTGRTADADTLEWASWQALQHGRGMTAVDFERARRLHNDLARRMGRFFAPFDILLSPVLSSPPVPLGFMDANDSALDYRAMTAKFFEIMPFTPIFNLTGQPAMSMPLHMSEGGLPVGVQFAAKLAEEATLFSLAGQIERAAPWRHRRPAIFAGNAAMPS</sequence>
<evidence type="ECO:0000256" key="2">
    <source>
        <dbReference type="ARBA" id="ARBA00009199"/>
    </source>
</evidence>
<evidence type="ECO:0000259" key="4">
    <source>
        <dbReference type="Pfam" id="PF01425"/>
    </source>
</evidence>
<dbReference type="PROSITE" id="PS00571">
    <property type="entry name" value="AMIDASES"/>
    <property type="match status" value="1"/>
</dbReference>
<dbReference type="Pfam" id="PF01425">
    <property type="entry name" value="Amidase"/>
    <property type="match status" value="1"/>
</dbReference>
<dbReference type="InterPro" id="IPR023631">
    <property type="entry name" value="Amidase_dom"/>
</dbReference>
<comment type="function">
    <text evidence="1">Hydrolyzes indole-3-acetamide (IAM) into indole-3-acetic acid (IAA).</text>
</comment>
<protein>
    <recommendedName>
        <fullName evidence="3">Indoleacetamide hydrolase</fullName>
    </recommendedName>
</protein>
<keyword evidence="5" id="KW-0378">Hydrolase</keyword>
<feature type="domain" description="Amidase" evidence="4">
    <location>
        <begin position="28"/>
        <end position="457"/>
    </location>
</feature>
<gene>
    <name evidence="5" type="ORF">QO014_000429</name>
</gene>
<dbReference type="RefSeq" id="WP_266347000.1">
    <property type="nucleotide sequence ID" value="NZ_JAPKNG010000001.1"/>
</dbReference>
<dbReference type="GO" id="GO:0004040">
    <property type="term" value="F:amidase activity"/>
    <property type="evidence" value="ECO:0007669"/>
    <property type="project" value="UniProtKB-EC"/>
</dbReference>
<dbReference type="InterPro" id="IPR020556">
    <property type="entry name" value="Amidase_CS"/>
</dbReference>
<dbReference type="Gene3D" id="3.90.1300.10">
    <property type="entry name" value="Amidase signature (AS) domain"/>
    <property type="match status" value="1"/>
</dbReference>